<dbReference type="OrthoDB" id="584137at2759"/>
<evidence type="ECO:0000313" key="2">
    <source>
        <dbReference type="Proteomes" id="UP000604825"/>
    </source>
</evidence>
<dbReference type="PANTHER" id="PTHR33377">
    <property type="entry name" value="OS10G0134700 PROTEIN-RELATED"/>
    <property type="match status" value="1"/>
</dbReference>
<dbReference type="SMART" id="SM01157">
    <property type="entry name" value="DUF1719"/>
    <property type="match status" value="1"/>
</dbReference>
<sequence length="176" mass="20321">MAHIKMEVVLQISDRWKINHVPLLRWQRKLKHAAQECDSMLHRCQQRALEEEEIRQQVSWSSFPKRIVHAAKSFTSYFTGFISNDESSNNSAIIRRLERFADGARENLLNYLLKTSHRHGIHLPIHAIVNIGTIFKALAVNGFAQTHYAASSVISMSFIILATKTWLDHQMFPSNQ</sequence>
<dbReference type="InterPro" id="IPR013181">
    <property type="entry name" value="DUF1719"/>
</dbReference>
<dbReference type="AlphaFoldDB" id="A0A811NQ60"/>
<proteinExistence type="predicted"/>
<protein>
    <submittedName>
        <fullName evidence="1">Uncharacterized protein</fullName>
    </submittedName>
</protein>
<dbReference type="Proteomes" id="UP000604825">
    <property type="component" value="Unassembled WGS sequence"/>
</dbReference>
<evidence type="ECO:0000313" key="1">
    <source>
        <dbReference type="EMBL" id="CAD6226109.1"/>
    </source>
</evidence>
<gene>
    <name evidence="1" type="ORF">NCGR_LOCUS17981</name>
</gene>
<dbReference type="Pfam" id="PF08224">
    <property type="entry name" value="DUF1719"/>
    <property type="match status" value="1"/>
</dbReference>
<name>A0A811NQ60_9POAL</name>
<comment type="caution">
    <text evidence="1">The sequence shown here is derived from an EMBL/GenBank/DDBJ whole genome shotgun (WGS) entry which is preliminary data.</text>
</comment>
<accession>A0A811NQ60</accession>
<dbReference type="EMBL" id="CAJGYO010000004">
    <property type="protein sequence ID" value="CAD6226109.1"/>
    <property type="molecule type" value="Genomic_DNA"/>
</dbReference>
<keyword evidence="2" id="KW-1185">Reference proteome</keyword>
<organism evidence="1 2">
    <name type="scientific">Miscanthus lutarioriparius</name>
    <dbReference type="NCBI Taxonomy" id="422564"/>
    <lineage>
        <taxon>Eukaryota</taxon>
        <taxon>Viridiplantae</taxon>
        <taxon>Streptophyta</taxon>
        <taxon>Embryophyta</taxon>
        <taxon>Tracheophyta</taxon>
        <taxon>Spermatophyta</taxon>
        <taxon>Magnoliopsida</taxon>
        <taxon>Liliopsida</taxon>
        <taxon>Poales</taxon>
        <taxon>Poaceae</taxon>
        <taxon>PACMAD clade</taxon>
        <taxon>Panicoideae</taxon>
        <taxon>Andropogonodae</taxon>
        <taxon>Andropogoneae</taxon>
        <taxon>Saccharinae</taxon>
        <taxon>Miscanthus</taxon>
    </lineage>
</organism>
<dbReference type="PANTHER" id="PTHR33377:SF99">
    <property type="entry name" value="OSJNBB0004G23.8-LIKE PROTEIN"/>
    <property type="match status" value="1"/>
</dbReference>
<reference evidence="1" key="1">
    <citation type="submission" date="2020-10" db="EMBL/GenBank/DDBJ databases">
        <authorList>
            <person name="Han B."/>
            <person name="Lu T."/>
            <person name="Zhao Q."/>
            <person name="Huang X."/>
            <person name="Zhao Y."/>
        </authorList>
    </citation>
    <scope>NUCLEOTIDE SEQUENCE</scope>
</reference>